<gene>
    <name evidence="6" type="ORF">L2764_00220</name>
</gene>
<sequence length="341" mass="37835">MSIDKFLNRGTPKEQLLDFTLVSIVAQLIGVVAKLGIADLLKHKPMSAEELAVSIDAHGPFLFRVMRTLVAFDVFRQGLDGKFELSPMSELLQSDNKNGLHHIAILNASYLGWKPQGALFDAIKTGETPFETIFESNLYDFLDNHIEDAQLFGAAMTNLTNVDLTGIIEHLDCSGIETIVDIGAGEGELLSELLIKYPELKGIVADKENTVMIAQKKLKYKELGARCEFIPIDFFESVPRGDAYIMRKVIHNWNDEKASVILKNCRAKMTPQSKLFIVEAVLANDNSGARAKIRDIEMMIYLSANQRTKKEFQTLLESSGFTLARVIETNAPSSIIVATPA</sequence>
<dbReference type="InterPro" id="IPR016461">
    <property type="entry name" value="COMT-like"/>
</dbReference>
<dbReference type="Pfam" id="PF00891">
    <property type="entry name" value="Methyltransf_2"/>
    <property type="match status" value="1"/>
</dbReference>
<evidence type="ECO:0000313" key="7">
    <source>
        <dbReference type="Proteomes" id="UP001203423"/>
    </source>
</evidence>
<dbReference type="Gene3D" id="3.40.50.150">
    <property type="entry name" value="Vaccinia Virus protein VP39"/>
    <property type="match status" value="1"/>
</dbReference>
<dbReference type="SUPFAM" id="SSF46785">
    <property type="entry name" value="Winged helix' DNA-binding domain"/>
    <property type="match status" value="1"/>
</dbReference>
<dbReference type="EMBL" id="JAKIKS010000001">
    <property type="protein sequence ID" value="MCL1122944.1"/>
    <property type="molecule type" value="Genomic_DNA"/>
</dbReference>
<evidence type="ECO:0000256" key="1">
    <source>
        <dbReference type="ARBA" id="ARBA00022603"/>
    </source>
</evidence>
<dbReference type="InterPro" id="IPR001077">
    <property type="entry name" value="COMT_C"/>
</dbReference>
<keyword evidence="1" id="KW-0489">Methyltransferase</keyword>
<organism evidence="6 7">
    <name type="scientific">Shewanella surugensis</name>
    <dbReference type="NCBI Taxonomy" id="212020"/>
    <lineage>
        <taxon>Bacteria</taxon>
        <taxon>Pseudomonadati</taxon>
        <taxon>Pseudomonadota</taxon>
        <taxon>Gammaproteobacteria</taxon>
        <taxon>Alteromonadales</taxon>
        <taxon>Shewanellaceae</taxon>
        <taxon>Shewanella</taxon>
    </lineage>
</organism>
<name>A0ABT0L5I9_9GAMM</name>
<evidence type="ECO:0000259" key="4">
    <source>
        <dbReference type="Pfam" id="PF00891"/>
    </source>
</evidence>
<comment type="caution">
    <text evidence="6">The sequence shown here is derived from an EMBL/GenBank/DDBJ whole genome shotgun (WGS) entry which is preliminary data.</text>
</comment>
<accession>A0ABT0L5I9</accession>
<dbReference type="Pfam" id="PF08100">
    <property type="entry name" value="Dimerisation"/>
    <property type="match status" value="1"/>
</dbReference>
<dbReference type="RefSeq" id="WP_248938223.1">
    <property type="nucleotide sequence ID" value="NZ_JAKIKS010000001.1"/>
</dbReference>
<protein>
    <recommendedName>
        <fullName evidence="8">Methyltransferase</fullName>
    </recommendedName>
</protein>
<dbReference type="PANTHER" id="PTHR43712:SF2">
    <property type="entry name" value="O-METHYLTRANSFERASE CICE"/>
    <property type="match status" value="1"/>
</dbReference>
<dbReference type="PANTHER" id="PTHR43712">
    <property type="entry name" value="PUTATIVE (AFU_ORTHOLOGUE AFUA_4G14580)-RELATED"/>
    <property type="match status" value="1"/>
</dbReference>
<keyword evidence="2" id="KW-0808">Transferase</keyword>
<keyword evidence="3" id="KW-0949">S-adenosyl-L-methionine</keyword>
<evidence type="ECO:0000259" key="5">
    <source>
        <dbReference type="Pfam" id="PF08100"/>
    </source>
</evidence>
<keyword evidence="7" id="KW-1185">Reference proteome</keyword>
<dbReference type="InterPro" id="IPR036390">
    <property type="entry name" value="WH_DNA-bd_sf"/>
</dbReference>
<dbReference type="PROSITE" id="PS51683">
    <property type="entry name" value="SAM_OMT_II"/>
    <property type="match status" value="1"/>
</dbReference>
<feature type="domain" description="O-methyltransferase C-terminal" evidence="4">
    <location>
        <begin position="119"/>
        <end position="321"/>
    </location>
</feature>
<evidence type="ECO:0000313" key="6">
    <source>
        <dbReference type="EMBL" id="MCL1122944.1"/>
    </source>
</evidence>
<reference evidence="6 7" key="1">
    <citation type="submission" date="2022-01" db="EMBL/GenBank/DDBJ databases">
        <title>Whole genome-based taxonomy of the Shewanellaceae.</title>
        <authorList>
            <person name="Martin-Rodriguez A.J."/>
        </authorList>
    </citation>
    <scope>NUCLEOTIDE SEQUENCE [LARGE SCALE GENOMIC DNA]</scope>
    <source>
        <strain evidence="6 7">DSM 17177</strain>
    </source>
</reference>
<dbReference type="InterPro" id="IPR012967">
    <property type="entry name" value="COMT_dimerisation"/>
</dbReference>
<dbReference type="Gene3D" id="1.10.10.10">
    <property type="entry name" value="Winged helix-like DNA-binding domain superfamily/Winged helix DNA-binding domain"/>
    <property type="match status" value="1"/>
</dbReference>
<evidence type="ECO:0000256" key="3">
    <source>
        <dbReference type="ARBA" id="ARBA00022691"/>
    </source>
</evidence>
<proteinExistence type="predicted"/>
<dbReference type="SUPFAM" id="SSF53335">
    <property type="entry name" value="S-adenosyl-L-methionine-dependent methyltransferases"/>
    <property type="match status" value="1"/>
</dbReference>
<evidence type="ECO:0000256" key="2">
    <source>
        <dbReference type="ARBA" id="ARBA00022679"/>
    </source>
</evidence>
<dbReference type="PIRSF" id="PIRSF005739">
    <property type="entry name" value="O-mtase"/>
    <property type="match status" value="1"/>
</dbReference>
<dbReference type="InterPro" id="IPR029063">
    <property type="entry name" value="SAM-dependent_MTases_sf"/>
</dbReference>
<feature type="domain" description="O-methyltransferase dimerisation" evidence="5">
    <location>
        <begin position="22"/>
        <end position="92"/>
    </location>
</feature>
<dbReference type="Proteomes" id="UP001203423">
    <property type="component" value="Unassembled WGS sequence"/>
</dbReference>
<evidence type="ECO:0008006" key="8">
    <source>
        <dbReference type="Google" id="ProtNLM"/>
    </source>
</evidence>
<dbReference type="InterPro" id="IPR036388">
    <property type="entry name" value="WH-like_DNA-bd_sf"/>
</dbReference>